<comment type="caution">
    <text evidence="2">The sequence shown here is derived from an EMBL/GenBank/DDBJ whole genome shotgun (WGS) entry which is preliminary data.</text>
</comment>
<evidence type="ECO:0000313" key="3">
    <source>
        <dbReference type="Proteomes" id="UP001596408"/>
    </source>
</evidence>
<dbReference type="EMBL" id="JBHSXH010000009">
    <property type="protein sequence ID" value="MFC6824225.1"/>
    <property type="molecule type" value="Genomic_DNA"/>
</dbReference>
<feature type="domain" description="DUF8097" evidence="1">
    <location>
        <begin position="1"/>
        <end position="121"/>
    </location>
</feature>
<dbReference type="RefSeq" id="WP_379692909.1">
    <property type="nucleotide sequence ID" value="NZ_JBHSXH010000009.1"/>
</dbReference>
<keyword evidence="3" id="KW-1185">Reference proteome</keyword>
<evidence type="ECO:0000259" key="1">
    <source>
        <dbReference type="Pfam" id="PF26397"/>
    </source>
</evidence>
<sequence>MVSRRRAVAEFLISVAALVTQTYSRNVLNRHEEYDDPPSLSAKGVLAGTLYQLVYHSASDRDWGRIRSKRYRRLAYGLCWAAVRRRLFPSDEFRHGFDTGGLVGTILYRLWYGVLHPVSGSE</sequence>
<organism evidence="2 3">
    <name type="scientific">Halopelagius fulvigenes</name>
    <dbReference type="NCBI Taxonomy" id="1198324"/>
    <lineage>
        <taxon>Archaea</taxon>
        <taxon>Methanobacteriati</taxon>
        <taxon>Methanobacteriota</taxon>
        <taxon>Stenosarchaea group</taxon>
        <taxon>Halobacteria</taxon>
        <taxon>Halobacteriales</taxon>
        <taxon>Haloferacaceae</taxon>
    </lineage>
</organism>
<dbReference type="InterPro" id="IPR058410">
    <property type="entry name" value="DUF8097"/>
</dbReference>
<proteinExistence type="predicted"/>
<reference evidence="2 3" key="1">
    <citation type="journal article" date="2019" name="Int. J. Syst. Evol. Microbiol.">
        <title>The Global Catalogue of Microorganisms (GCM) 10K type strain sequencing project: providing services to taxonomists for standard genome sequencing and annotation.</title>
        <authorList>
            <consortium name="The Broad Institute Genomics Platform"/>
            <consortium name="The Broad Institute Genome Sequencing Center for Infectious Disease"/>
            <person name="Wu L."/>
            <person name="Ma J."/>
        </authorList>
    </citation>
    <scope>NUCLEOTIDE SEQUENCE [LARGE SCALE GENOMIC DNA]</scope>
    <source>
        <strain evidence="2 3">YIM 94188</strain>
    </source>
</reference>
<name>A0ABD5TUJ9_9EURY</name>
<dbReference type="Pfam" id="PF26397">
    <property type="entry name" value="DUF8097"/>
    <property type="match status" value="1"/>
</dbReference>
<dbReference type="Proteomes" id="UP001596408">
    <property type="component" value="Unassembled WGS sequence"/>
</dbReference>
<dbReference type="AlphaFoldDB" id="A0ABD5TUJ9"/>
<evidence type="ECO:0000313" key="2">
    <source>
        <dbReference type="EMBL" id="MFC6824225.1"/>
    </source>
</evidence>
<gene>
    <name evidence="2" type="ORF">ACFQEV_04340</name>
</gene>
<accession>A0ABD5TUJ9</accession>
<protein>
    <recommendedName>
        <fullName evidence="1">DUF8097 domain-containing protein</fullName>
    </recommendedName>
</protein>